<dbReference type="InterPro" id="IPR051496">
    <property type="entry name" value="H-rev107_PLA/AT"/>
</dbReference>
<keyword evidence="5" id="KW-0812">Transmembrane</keyword>
<keyword evidence="3" id="KW-0378">Hydrolase</keyword>
<reference evidence="7" key="1">
    <citation type="journal article" date="2021" name="Genome Biol. Evol.">
        <title>A High-Quality Reference Genome for a Parasitic Bivalve with Doubly Uniparental Inheritance (Bivalvia: Unionida).</title>
        <authorList>
            <person name="Smith C.H."/>
        </authorList>
    </citation>
    <scope>NUCLEOTIDE SEQUENCE</scope>
    <source>
        <strain evidence="7">CHS0354</strain>
    </source>
</reference>
<dbReference type="GO" id="GO:0016410">
    <property type="term" value="F:N-acyltransferase activity"/>
    <property type="evidence" value="ECO:0007669"/>
    <property type="project" value="TreeGrafter"/>
</dbReference>
<feature type="transmembrane region" description="Helical" evidence="5">
    <location>
        <begin position="209"/>
        <end position="231"/>
    </location>
</feature>
<name>A0AAE0WAM2_9BIVA</name>
<reference evidence="7" key="2">
    <citation type="journal article" date="2021" name="Genome Biol. Evol.">
        <title>Developing a high-quality reference genome for a parasitic bivalve with doubly uniparental inheritance (Bivalvia: Unionida).</title>
        <authorList>
            <person name="Smith C.H."/>
        </authorList>
    </citation>
    <scope>NUCLEOTIDE SEQUENCE</scope>
    <source>
        <strain evidence="7">CHS0354</strain>
        <tissue evidence="7">Mantle</tissue>
    </source>
</reference>
<dbReference type="AlphaFoldDB" id="A0AAE0WAM2"/>
<protein>
    <recommendedName>
        <fullName evidence="6">LRAT domain-containing protein</fullName>
    </recommendedName>
</protein>
<feature type="domain" description="LRAT" evidence="6">
    <location>
        <begin position="95"/>
        <end position="158"/>
    </location>
</feature>
<evidence type="ECO:0000313" key="7">
    <source>
        <dbReference type="EMBL" id="KAK3606572.1"/>
    </source>
</evidence>
<dbReference type="GO" id="GO:0004623">
    <property type="term" value="F:phospholipase A2 activity"/>
    <property type="evidence" value="ECO:0007669"/>
    <property type="project" value="TreeGrafter"/>
</dbReference>
<organism evidence="7 8">
    <name type="scientific">Potamilus streckersoni</name>
    <dbReference type="NCBI Taxonomy" id="2493646"/>
    <lineage>
        <taxon>Eukaryota</taxon>
        <taxon>Metazoa</taxon>
        <taxon>Spiralia</taxon>
        <taxon>Lophotrochozoa</taxon>
        <taxon>Mollusca</taxon>
        <taxon>Bivalvia</taxon>
        <taxon>Autobranchia</taxon>
        <taxon>Heteroconchia</taxon>
        <taxon>Palaeoheterodonta</taxon>
        <taxon>Unionida</taxon>
        <taxon>Unionoidea</taxon>
        <taxon>Unionidae</taxon>
        <taxon>Ambleminae</taxon>
        <taxon>Lampsilini</taxon>
        <taxon>Potamilus</taxon>
    </lineage>
</organism>
<dbReference type="PANTHER" id="PTHR13943:SF77">
    <property type="entry name" value="LRAT DOMAIN-CONTAINING PROTEIN"/>
    <property type="match status" value="1"/>
</dbReference>
<dbReference type="Gene3D" id="3.90.1720.10">
    <property type="entry name" value="endopeptidase domain like (from Nostoc punctiforme)"/>
    <property type="match status" value="3"/>
</dbReference>
<dbReference type="PANTHER" id="PTHR13943">
    <property type="entry name" value="HRAS-LIKE SUPPRESSOR - RELATED"/>
    <property type="match status" value="1"/>
</dbReference>
<gene>
    <name evidence="7" type="ORF">CHS0354_038796</name>
</gene>
<comment type="caution">
    <text evidence="7">The sequence shown here is derived from an EMBL/GenBank/DDBJ whole genome shotgun (WGS) entry which is preliminary data.</text>
</comment>
<evidence type="ECO:0000256" key="5">
    <source>
        <dbReference type="SAM" id="Phobius"/>
    </source>
</evidence>
<keyword evidence="4" id="KW-0443">Lipid metabolism</keyword>
<proteinExistence type="inferred from homology"/>
<evidence type="ECO:0000256" key="4">
    <source>
        <dbReference type="ARBA" id="ARBA00023098"/>
    </source>
</evidence>
<dbReference type="InterPro" id="IPR007053">
    <property type="entry name" value="LRAT_dom"/>
</dbReference>
<evidence type="ECO:0000313" key="8">
    <source>
        <dbReference type="Proteomes" id="UP001195483"/>
    </source>
</evidence>
<comment type="similarity">
    <text evidence="1">Belongs to the H-rev107 family.</text>
</comment>
<evidence type="ECO:0000259" key="6">
    <source>
        <dbReference type="Pfam" id="PF04970"/>
    </source>
</evidence>
<dbReference type="Proteomes" id="UP001195483">
    <property type="component" value="Unassembled WGS sequence"/>
</dbReference>
<feature type="transmembrane region" description="Helical" evidence="5">
    <location>
        <begin position="257"/>
        <end position="277"/>
    </location>
</feature>
<dbReference type="GO" id="GO:0005737">
    <property type="term" value="C:cytoplasm"/>
    <property type="evidence" value="ECO:0007669"/>
    <property type="project" value="TreeGrafter"/>
</dbReference>
<dbReference type="Pfam" id="PF04970">
    <property type="entry name" value="LRAT"/>
    <property type="match status" value="1"/>
</dbReference>
<dbReference type="EMBL" id="JAEAOA010002257">
    <property type="protein sequence ID" value="KAK3606572.1"/>
    <property type="molecule type" value="Genomic_DNA"/>
</dbReference>
<evidence type="ECO:0000256" key="3">
    <source>
        <dbReference type="ARBA" id="ARBA00022801"/>
    </source>
</evidence>
<keyword evidence="5" id="KW-0472">Membrane</keyword>
<accession>A0AAE0WAM2</accession>
<evidence type="ECO:0000256" key="1">
    <source>
        <dbReference type="ARBA" id="ARBA00007824"/>
    </source>
</evidence>
<dbReference type="GO" id="GO:0070292">
    <property type="term" value="P:N-acylphosphatidylethanolamine metabolic process"/>
    <property type="evidence" value="ECO:0007669"/>
    <property type="project" value="TreeGrafter"/>
</dbReference>
<sequence>MGNRLDKDLAEDEAQDATGCAYCSEKVRLVSFKQLNPGDHICQGGRSFLRHMNRKQKNLYTHHAIVKKVICENLNDHSAVLTLIHYTDTPYDTNLKIRETTETRDLRLDEMYLVRYIHRKFQPNQVLDRAQKLLEHDPKYSLVSLNCEHFCTCCITGEEFSSQSENVIEKLKNALFSIVKVVSKIVRFCDITADDVANVVKKLSMNVSLLRIAAAAFSGLVLIVSLTTNIVKHSLLCNKVKNDRICKNCYNHKVRSMWFSLIFLSFPAIANILVGLLITSGPILAGILVPLSVLSLVMVWGSNKFCQVVRSPFTGDKIRVDDVRNVQVGDVILYQYYKLLHEAVVSSVDSHTGSKLGKVHVIHYGTKSLFSTREIIKEELKINLDKMEIFKLDYSCYTVYPPEEVVLRAGQRIGEKKFGVFTNRSCHFCHWAKVNENFDTILTLDQGKYPFFHLADFPHQVFKDQSTYRPPSTSLIKKTWIKIKSEVRDGNAIQFTYRGHLHKGICTKVITTETARELKLNVVHYSYQEHLGVHEVREEAISFDLSVENVYIYHYHPAHRYSRKEIIDRARTKIGEKKYRKFSRNSSHLVEEIILKDKEEVINSPSELCEGDIVSFFYWGKRHKAVLVSIDEDNGDKKCSMQVIHYGSLSGVRTVVEEKRVIDLAGHNLRKVNFSEYFTYPGNMVIKRARKRLGEQKYSLFHNNSSQLAHWAKVDSQIKDI</sequence>
<dbReference type="GO" id="GO:0008970">
    <property type="term" value="F:phospholipase A1 activity"/>
    <property type="evidence" value="ECO:0007669"/>
    <property type="project" value="TreeGrafter"/>
</dbReference>
<keyword evidence="8" id="KW-1185">Reference proteome</keyword>
<reference evidence="7" key="3">
    <citation type="submission" date="2023-05" db="EMBL/GenBank/DDBJ databases">
        <authorList>
            <person name="Smith C.H."/>
        </authorList>
    </citation>
    <scope>NUCLEOTIDE SEQUENCE</scope>
    <source>
        <strain evidence="7">CHS0354</strain>
        <tissue evidence="7">Mantle</tissue>
    </source>
</reference>
<keyword evidence="5" id="KW-1133">Transmembrane helix</keyword>
<keyword evidence="2" id="KW-0808">Transferase</keyword>
<evidence type="ECO:0000256" key="2">
    <source>
        <dbReference type="ARBA" id="ARBA00022679"/>
    </source>
</evidence>